<evidence type="ECO:0000256" key="1">
    <source>
        <dbReference type="SAM" id="MobiDB-lite"/>
    </source>
</evidence>
<evidence type="ECO:0000313" key="2">
    <source>
        <dbReference type="EMBL" id="SDI92580.1"/>
    </source>
</evidence>
<feature type="compositionally biased region" description="Basic and acidic residues" evidence="1">
    <location>
        <begin position="76"/>
        <end position="93"/>
    </location>
</feature>
<sequence>MDAEAHGKEDDRGAGMNQESPEEVQGAGTGRATGEVQESPEGRSARKPAARRKPSSGGILPKVASEDEPGSWGDHGGYDHDAWLKEQRPPHWG</sequence>
<evidence type="ECO:0000313" key="3">
    <source>
        <dbReference type="Proteomes" id="UP000182130"/>
    </source>
</evidence>
<protein>
    <submittedName>
        <fullName evidence="2">Uncharacterized protein</fullName>
    </submittedName>
</protein>
<organism evidence="2 3">
    <name type="scientific">Arthrobacter cupressi</name>
    <dbReference type="NCBI Taxonomy" id="1045773"/>
    <lineage>
        <taxon>Bacteria</taxon>
        <taxon>Bacillati</taxon>
        <taxon>Actinomycetota</taxon>
        <taxon>Actinomycetes</taxon>
        <taxon>Micrococcales</taxon>
        <taxon>Micrococcaceae</taxon>
        <taxon>Arthrobacter</taxon>
    </lineage>
</organism>
<accession>A0A1G8PL64</accession>
<dbReference type="Proteomes" id="UP000182130">
    <property type="component" value="Unassembled WGS sequence"/>
</dbReference>
<feature type="compositionally biased region" description="Basic residues" evidence="1">
    <location>
        <begin position="45"/>
        <end position="54"/>
    </location>
</feature>
<proteinExistence type="predicted"/>
<dbReference type="STRING" id="1045773.SAMN05216555_105199"/>
<reference evidence="3" key="1">
    <citation type="submission" date="2016-10" db="EMBL/GenBank/DDBJ databases">
        <authorList>
            <person name="Varghese N."/>
            <person name="Submissions S."/>
        </authorList>
    </citation>
    <scope>NUCLEOTIDE SEQUENCE [LARGE SCALE GENOMIC DNA]</scope>
    <source>
        <strain evidence="3">CGMCC 1.10783</strain>
    </source>
</reference>
<dbReference type="AlphaFoldDB" id="A0A1G8PL64"/>
<feature type="compositionally biased region" description="Basic and acidic residues" evidence="1">
    <location>
        <begin position="1"/>
        <end position="13"/>
    </location>
</feature>
<keyword evidence="3" id="KW-1185">Reference proteome</keyword>
<feature type="region of interest" description="Disordered" evidence="1">
    <location>
        <begin position="1"/>
        <end position="93"/>
    </location>
</feature>
<name>A0A1G8PL64_9MICC</name>
<gene>
    <name evidence="2" type="ORF">SAMN05216555_105199</name>
</gene>
<dbReference type="EMBL" id="FNEI01000005">
    <property type="protein sequence ID" value="SDI92580.1"/>
    <property type="molecule type" value="Genomic_DNA"/>
</dbReference>
<dbReference type="RefSeq" id="WP_373366884.1">
    <property type="nucleotide sequence ID" value="NZ_FNEI01000005.1"/>
</dbReference>